<dbReference type="Proteomes" id="UP000789901">
    <property type="component" value="Unassembled WGS sequence"/>
</dbReference>
<accession>A0ABN7WTA0</accession>
<comment type="caution">
    <text evidence="1">The sequence shown here is derived from an EMBL/GenBank/DDBJ whole genome shotgun (WGS) entry which is preliminary data.</text>
</comment>
<sequence>GQQQQAAKQRVPKAKEFLNEIRDKYRIAIPLPPVYMTVNSMEKPELPENPDDISELHLIIPIKLAKLLVEMA</sequence>
<evidence type="ECO:0000313" key="2">
    <source>
        <dbReference type="Proteomes" id="UP000789901"/>
    </source>
</evidence>
<organism evidence="1 2">
    <name type="scientific">Gigaspora margarita</name>
    <dbReference type="NCBI Taxonomy" id="4874"/>
    <lineage>
        <taxon>Eukaryota</taxon>
        <taxon>Fungi</taxon>
        <taxon>Fungi incertae sedis</taxon>
        <taxon>Mucoromycota</taxon>
        <taxon>Glomeromycotina</taxon>
        <taxon>Glomeromycetes</taxon>
        <taxon>Diversisporales</taxon>
        <taxon>Gigasporaceae</taxon>
        <taxon>Gigaspora</taxon>
    </lineage>
</organism>
<feature type="non-terminal residue" evidence="1">
    <location>
        <position position="1"/>
    </location>
</feature>
<reference evidence="1 2" key="1">
    <citation type="submission" date="2021-06" db="EMBL/GenBank/DDBJ databases">
        <authorList>
            <person name="Kallberg Y."/>
            <person name="Tangrot J."/>
            <person name="Rosling A."/>
        </authorList>
    </citation>
    <scope>NUCLEOTIDE SEQUENCE [LARGE SCALE GENOMIC DNA]</scope>
    <source>
        <strain evidence="1 2">120-4 pot B 10/14</strain>
    </source>
</reference>
<proteinExistence type="predicted"/>
<gene>
    <name evidence="1" type="ORF">GMARGA_LOCUS34854</name>
</gene>
<protein>
    <submittedName>
        <fullName evidence="1">6012_t:CDS:1</fullName>
    </submittedName>
</protein>
<evidence type="ECO:0000313" key="1">
    <source>
        <dbReference type="EMBL" id="CAG8840313.1"/>
    </source>
</evidence>
<dbReference type="EMBL" id="CAJVQB010062548">
    <property type="protein sequence ID" value="CAG8840313.1"/>
    <property type="molecule type" value="Genomic_DNA"/>
</dbReference>
<name>A0ABN7WTA0_GIGMA</name>
<keyword evidence="2" id="KW-1185">Reference proteome</keyword>